<dbReference type="AlphaFoldDB" id="A0A7C5UUT4"/>
<dbReference type="SUPFAM" id="SSF46785">
    <property type="entry name" value="Winged helix' DNA-binding domain"/>
    <property type="match status" value="1"/>
</dbReference>
<accession>A0A7C5UUT4</accession>
<proteinExistence type="predicted"/>
<reference evidence="2" key="1">
    <citation type="journal article" date="2020" name="mSystems">
        <title>Genome- and Community-Level Interaction Insights into Carbon Utilization and Element Cycling Functions of Hydrothermarchaeota in Hydrothermal Sediment.</title>
        <authorList>
            <person name="Zhou Z."/>
            <person name="Liu Y."/>
            <person name="Xu W."/>
            <person name="Pan J."/>
            <person name="Luo Z.H."/>
            <person name="Li M."/>
        </authorList>
    </citation>
    <scope>NUCLEOTIDE SEQUENCE [LARGE SCALE GENOMIC DNA]</scope>
    <source>
        <strain evidence="2">SpSt-1042</strain>
    </source>
</reference>
<dbReference type="InterPro" id="IPR036388">
    <property type="entry name" value="WH-like_DNA-bd_sf"/>
</dbReference>
<dbReference type="InterPro" id="IPR006497">
    <property type="entry name" value="Phage_lambda_VrpO_N"/>
</dbReference>
<evidence type="ECO:0000259" key="1">
    <source>
        <dbReference type="Pfam" id="PF04492"/>
    </source>
</evidence>
<dbReference type="Gene3D" id="1.10.10.10">
    <property type="entry name" value="Winged helix-like DNA-binding domain superfamily/Winged helix DNA-binding domain"/>
    <property type="match status" value="1"/>
</dbReference>
<sequence>MEEQKKTPQLENGYLRIANEIVDKLCSYRLSGEEWMVLLTILRKTYGYQKKEDVISLSQFFKATGLAKPSICRAINKLVKKKVISKKATGNSYSHSFNKIFTTWQPLTKKRPISSIVNDHLQKSDILLTKKRPQKKYIKDNITKENIYILPKEKKEKSPTLQAELVSYFTEIFQKRFGNKYLTRKEDFIMMANLLKVYSPEDLKKYIRRFLYLEKDQFPAKLGFRIGIFYKFINEVISNASPYNN</sequence>
<feature type="domain" description="Bacteriophage lambda Replication protein O N-terminal" evidence="1">
    <location>
        <begin position="9"/>
        <end position="99"/>
    </location>
</feature>
<dbReference type="NCBIfam" id="TIGR01610">
    <property type="entry name" value="phage_O_Nterm"/>
    <property type="match status" value="1"/>
</dbReference>
<dbReference type="GO" id="GO:0006260">
    <property type="term" value="P:DNA replication"/>
    <property type="evidence" value="ECO:0007669"/>
    <property type="project" value="InterPro"/>
</dbReference>
<dbReference type="Pfam" id="PF04492">
    <property type="entry name" value="Phage_rep_O"/>
    <property type="match status" value="1"/>
</dbReference>
<organism evidence="2">
    <name type="scientific">candidate division CPR3 bacterium</name>
    <dbReference type="NCBI Taxonomy" id="2268181"/>
    <lineage>
        <taxon>Bacteria</taxon>
        <taxon>Bacteria division CPR3</taxon>
    </lineage>
</organism>
<protein>
    <recommendedName>
        <fullName evidence="1">Bacteriophage lambda Replication protein O N-terminal domain-containing protein</fullName>
    </recommendedName>
</protein>
<comment type="caution">
    <text evidence="2">The sequence shown here is derived from an EMBL/GenBank/DDBJ whole genome shotgun (WGS) entry which is preliminary data.</text>
</comment>
<name>A0A7C5UUT4_UNCC3</name>
<dbReference type="InterPro" id="IPR036390">
    <property type="entry name" value="WH_DNA-bd_sf"/>
</dbReference>
<evidence type="ECO:0000313" key="2">
    <source>
        <dbReference type="EMBL" id="HHR92210.1"/>
    </source>
</evidence>
<gene>
    <name evidence="2" type="ORF">ENL96_01725</name>
</gene>
<dbReference type="EMBL" id="DRVY01000049">
    <property type="protein sequence ID" value="HHR92210.1"/>
    <property type="molecule type" value="Genomic_DNA"/>
</dbReference>